<feature type="domain" description="VanZ-like" evidence="2">
    <location>
        <begin position="16"/>
        <end position="161"/>
    </location>
</feature>
<gene>
    <name evidence="3" type="ORF">ICC18_32700</name>
</gene>
<dbReference type="EMBL" id="JACVVD010000027">
    <property type="protein sequence ID" value="MBD0384789.1"/>
    <property type="molecule type" value="Genomic_DNA"/>
</dbReference>
<dbReference type="PANTHER" id="PTHR36834:SF2">
    <property type="entry name" value="MEMBRANE PROTEIN"/>
    <property type="match status" value="1"/>
</dbReference>
<reference evidence="3" key="1">
    <citation type="submission" date="2020-09" db="EMBL/GenBank/DDBJ databases">
        <title>Draft Genome Sequence of Paenibacillus sp. WST5.</title>
        <authorList>
            <person name="Bao Z."/>
        </authorList>
    </citation>
    <scope>NUCLEOTIDE SEQUENCE</scope>
    <source>
        <strain evidence="3">WST5</strain>
    </source>
</reference>
<keyword evidence="1" id="KW-1133">Transmembrane helix</keyword>
<sequence length="174" mass="20098">MKLTKLLNSIVVPGLFVLYMYVLFKIILFKFDFIDINFLWHQLQMNLGNPDYSMHRLGYPRLRFGINFMPLKTISDTFLSPSRNEVINLVGNILVFMPYGIFLQLLPRSRMISHIRVFCRSLGLSLLLECLQVVFSIGSFDVDDLILNTFGGLLGFGIFKLYSKYIVIKQLKGS</sequence>
<dbReference type="Pfam" id="PF04892">
    <property type="entry name" value="VanZ"/>
    <property type="match status" value="1"/>
</dbReference>
<keyword evidence="4" id="KW-1185">Reference proteome</keyword>
<proteinExistence type="predicted"/>
<dbReference type="Proteomes" id="UP000650466">
    <property type="component" value="Unassembled WGS sequence"/>
</dbReference>
<evidence type="ECO:0000313" key="3">
    <source>
        <dbReference type="EMBL" id="MBD0384789.1"/>
    </source>
</evidence>
<keyword evidence="1" id="KW-0812">Transmembrane</keyword>
<evidence type="ECO:0000313" key="4">
    <source>
        <dbReference type="Proteomes" id="UP000650466"/>
    </source>
</evidence>
<organism evidence="3 4">
    <name type="scientific">Paenibacillus sedimenti</name>
    <dbReference type="NCBI Taxonomy" id="2770274"/>
    <lineage>
        <taxon>Bacteria</taxon>
        <taxon>Bacillati</taxon>
        <taxon>Bacillota</taxon>
        <taxon>Bacilli</taxon>
        <taxon>Bacillales</taxon>
        <taxon>Paenibacillaceae</taxon>
        <taxon>Paenibacillus</taxon>
    </lineage>
</organism>
<dbReference type="AlphaFoldDB" id="A0A926QNW5"/>
<evidence type="ECO:0000256" key="1">
    <source>
        <dbReference type="SAM" id="Phobius"/>
    </source>
</evidence>
<dbReference type="InterPro" id="IPR006976">
    <property type="entry name" value="VanZ-like"/>
</dbReference>
<feature type="transmembrane region" description="Helical" evidence="1">
    <location>
        <begin position="7"/>
        <end position="29"/>
    </location>
</feature>
<feature type="transmembrane region" description="Helical" evidence="1">
    <location>
        <begin position="145"/>
        <end position="162"/>
    </location>
</feature>
<feature type="transmembrane region" description="Helical" evidence="1">
    <location>
        <begin position="86"/>
        <end position="106"/>
    </location>
</feature>
<dbReference type="PANTHER" id="PTHR36834">
    <property type="entry name" value="MEMBRANE PROTEIN-RELATED"/>
    <property type="match status" value="1"/>
</dbReference>
<dbReference type="InterPro" id="IPR053150">
    <property type="entry name" value="Teicoplanin_resist-assoc"/>
</dbReference>
<evidence type="ECO:0000259" key="2">
    <source>
        <dbReference type="Pfam" id="PF04892"/>
    </source>
</evidence>
<keyword evidence="1" id="KW-0472">Membrane</keyword>
<accession>A0A926QNW5</accession>
<feature type="transmembrane region" description="Helical" evidence="1">
    <location>
        <begin position="118"/>
        <end position="139"/>
    </location>
</feature>
<name>A0A926QNW5_9BACL</name>
<protein>
    <submittedName>
        <fullName evidence="3">VanZ family protein</fullName>
    </submittedName>
</protein>
<comment type="caution">
    <text evidence="3">The sequence shown here is derived from an EMBL/GenBank/DDBJ whole genome shotgun (WGS) entry which is preliminary data.</text>
</comment>